<dbReference type="AlphaFoldDB" id="A0A844QHZ0"/>
<comment type="function">
    <text evidence="4">Forms an intersubunit bridge (bridge B4) with the 23S rRNA of the 50S subunit in the ribosome.</text>
</comment>
<reference evidence="7 8" key="1">
    <citation type="submission" date="2019-12" db="EMBL/GenBank/DDBJ databases">
        <title>Nitratireductor arenosus sp. nov., Isolated from sea sand, Jeju island, South Korea.</title>
        <authorList>
            <person name="Kim W."/>
        </authorList>
    </citation>
    <scope>NUCLEOTIDE SEQUENCE [LARGE SCALE GENOMIC DNA]</scope>
    <source>
        <strain evidence="7 8">CAU 1489</strain>
    </source>
</reference>
<dbReference type="SUPFAM" id="SSF47060">
    <property type="entry name" value="S15/NS1 RNA-binding domain"/>
    <property type="match status" value="1"/>
</dbReference>
<keyword evidence="4 6" id="KW-0699">rRNA-binding</keyword>
<dbReference type="HAMAP" id="MF_01343_B">
    <property type="entry name" value="Ribosomal_uS15_B"/>
    <property type="match status" value="1"/>
</dbReference>
<dbReference type="GO" id="GO:0003735">
    <property type="term" value="F:structural constituent of ribosome"/>
    <property type="evidence" value="ECO:0007669"/>
    <property type="project" value="InterPro"/>
</dbReference>
<dbReference type="FunFam" id="1.10.287.10:FF:000002">
    <property type="entry name" value="30S ribosomal protein S15"/>
    <property type="match status" value="1"/>
</dbReference>
<dbReference type="GO" id="GO:0006412">
    <property type="term" value="P:translation"/>
    <property type="evidence" value="ECO:0007669"/>
    <property type="project" value="UniProtKB-UniRule"/>
</dbReference>
<dbReference type="InterPro" id="IPR005290">
    <property type="entry name" value="Ribosomal_uS15_bac-type"/>
</dbReference>
<comment type="caution">
    <text evidence="7">The sequence shown here is derived from an EMBL/GenBank/DDBJ whole genome shotgun (WGS) entry which is preliminary data.</text>
</comment>
<dbReference type="SMART" id="SM01387">
    <property type="entry name" value="Ribosomal_S15"/>
    <property type="match status" value="1"/>
</dbReference>
<evidence type="ECO:0000256" key="4">
    <source>
        <dbReference type="HAMAP-Rule" id="MF_01343"/>
    </source>
</evidence>
<keyword evidence="2 4" id="KW-0687">Ribonucleoprotein</keyword>
<keyword evidence="1 4" id="KW-0689">Ribosomal protein</keyword>
<dbReference type="CDD" id="cd00353">
    <property type="entry name" value="Ribosomal_S15p_S13e"/>
    <property type="match status" value="1"/>
</dbReference>
<dbReference type="Pfam" id="PF00312">
    <property type="entry name" value="Ribosomal_S15"/>
    <property type="match status" value="1"/>
</dbReference>
<dbReference type="EMBL" id="WPHG01000003">
    <property type="protein sequence ID" value="MVA98224.1"/>
    <property type="molecule type" value="Genomic_DNA"/>
</dbReference>
<dbReference type="InterPro" id="IPR000589">
    <property type="entry name" value="Ribosomal_uS15"/>
</dbReference>
<keyword evidence="8" id="KW-1185">Reference proteome</keyword>
<dbReference type="InterPro" id="IPR009068">
    <property type="entry name" value="uS15_NS1_RNA-bd_sf"/>
</dbReference>
<evidence type="ECO:0000256" key="5">
    <source>
        <dbReference type="RuleBase" id="RU003919"/>
    </source>
</evidence>
<evidence type="ECO:0000256" key="2">
    <source>
        <dbReference type="ARBA" id="ARBA00023274"/>
    </source>
</evidence>
<dbReference type="NCBIfam" id="TIGR00952">
    <property type="entry name" value="S15_bact"/>
    <property type="match status" value="1"/>
</dbReference>
<evidence type="ECO:0000256" key="3">
    <source>
        <dbReference type="ARBA" id="ARBA00064542"/>
    </source>
</evidence>
<dbReference type="Proteomes" id="UP000463224">
    <property type="component" value="Unassembled WGS sequence"/>
</dbReference>
<dbReference type="Gene3D" id="6.10.250.3130">
    <property type="match status" value="1"/>
</dbReference>
<dbReference type="PANTHER" id="PTHR23321:SF26">
    <property type="entry name" value="SMALL RIBOSOMAL SUBUNIT PROTEIN US15M"/>
    <property type="match status" value="1"/>
</dbReference>
<comment type="similarity">
    <text evidence="4 5">Belongs to the universal ribosomal protein uS15 family.</text>
</comment>
<sequence length="89" mass="10277">MSITAARKQELLTEYATQKDDTGSPEVQVAILSERIKNLTEHFKTHAKDNHSRRGLLKLVSQRRSLLDYLKKKDVARYQTLIGKLGLRR</sequence>
<evidence type="ECO:0000256" key="1">
    <source>
        <dbReference type="ARBA" id="ARBA00022980"/>
    </source>
</evidence>
<evidence type="ECO:0000256" key="6">
    <source>
        <dbReference type="RuleBase" id="RU004524"/>
    </source>
</evidence>
<dbReference type="Gene3D" id="1.10.287.10">
    <property type="entry name" value="S15/NS1, RNA-binding"/>
    <property type="match status" value="1"/>
</dbReference>
<dbReference type="PROSITE" id="PS00362">
    <property type="entry name" value="RIBOSOMAL_S15"/>
    <property type="match status" value="1"/>
</dbReference>
<evidence type="ECO:0000313" key="8">
    <source>
        <dbReference type="Proteomes" id="UP000463224"/>
    </source>
</evidence>
<organism evidence="7 8">
    <name type="scientific">Nitratireductor arenosus</name>
    <dbReference type="NCBI Taxonomy" id="2682096"/>
    <lineage>
        <taxon>Bacteria</taxon>
        <taxon>Pseudomonadati</taxon>
        <taxon>Pseudomonadota</taxon>
        <taxon>Alphaproteobacteria</taxon>
        <taxon>Hyphomicrobiales</taxon>
        <taxon>Phyllobacteriaceae</taxon>
        <taxon>Nitratireductor</taxon>
    </lineage>
</organism>
<gene>
    <name evidence="4 7" type="primary">rpsO</name>
    <name evidence="7" type="ORF">GN330_13315</name>
</gene>
<keyword evidence="4 6" id="KW-0694">RNA-binding</keyword>
<dbReference type="PANTHER" id="PTHR23321">
    <property type="entry name" value="RIBOSOMAL PROTEIN S15, BACTERIAL AND ORGANELLAR"/>
    <property type="match status" value="1"/>
</dbReference>
<protein>
    <recommendedName>
        <fullName evidence="4">Small ribosomal subunit protein uS15</fullName>
    </recommendedName>
</protein>
<proteinExistence type="inferred from homology"/>
<name>A0A844QHZ0_9HYPH</name>
<accession>A0A844QHZ0</accession>
<comment type="subunit">
    <text evidence="3 4">Part of the 30S ribosomal subunit. Forms a bridge to the 50S subunit in the 70S ribosome, contacting the 23S rRNA.</text>
</comment>
<dbReference type="GO" id="GO:0022627">
    <property type="term" value="C:cytosolic small ribosomal subunit"/>
    <property type="evidence" value="ECO:0007669"/>
    <property type="project" value="TreeGrafter"/>
</dbReference>
<evidence type="ECO:0000313" key="7">
    <source>
        <dbReference type="EMBL" id="MVA98224.1"/>
    </source>
</evidence>
<comment type="function">
    <text evidence="4 6">One of the primary rRNA binding proteins, it binds directly to 16S rRNA where it helps nucleate assembly of the platform of the 30S subunit by binding and bridging several RNA helices of the 16S rRNA.</text>
</comment>
<dbReference type="GO" id="GO:0019843">
    <property type="term" value="F:rRNA binding"/>
    <property type="evidence" value="ECO:0007669"/>
    <property type="project" value="UniProtKB-UniRule"/>
</dbReference>